<dbReference type="AlphaFoldDB" id="A0A0F9MJ96"/>
<dbReference type="EMBL" id="LAZR01005516">
    <property type="protein sequence ID" value="KKM99276.1"/>
    <property type="molecule type" value="Genomic_DNA"/>
</dbReference>
<keyword evidence="2" id="KW-1133">Transmembrane helix</keyword>
<name>A0A0F9MJ96_9ZZZZ</name>
<reference evidence="4" key="1">
    <citation type="journal article" date="2015" name="Nature">
        <title>Complex archaea that bridge the gap between prokaryotes and eukaryotes.</title>
        <authorList>
            <person name="Spang A."/>
            <person name="Saw J.H."/>
            <person name="Jorgensen S.L."/>
            <person name="Zaremba-Niedzwiedzka K."/>
            <person name="Martijn J."/>
            <person name="Lind A.E."/>
            <person name="van Eijk R."/>
            <person name="Schleper C."/>
            <person name="Guy L."/>
            <person name="Ettema T.J."/>
        </authorList>
    </citation>
    <scope>NUCLEOTIDE SEQUENCE</scope>
</reference>
<feature type="transmembrane region" description="Helical" evidence="2">
    <location>
        <begin position="130"/>
        <end position="155"/>
    </location>
</feature>
<protein>
    <recommendedName>
        <fullName evidence="3">GYF domain-containing protein</fullName>
    </recommendedName>
</protein>
<evidence type="ECO:0000313" key="4">
    <source>
        <dbReference type="EMBL" id="KKM99276.1"/>
    </source>
</evidence>
<gene>
    <name evidence="4" type="ORF">LCGC14_1149510</name>
</gene>
<evidence type="ECO:0000259" key="3">
    <source>
        <dbReference type="Pfam" id="PF14237"/>
    </source>
</evidence>
<sequence length="222" mass="25074">MMRNWYYRDGGKQRGPVDSRRLKELATIGAIRPETMVRRDGDEQEWLPAEKIGRLFDGVLPQEVPLQPPSIVKRPPPPPPEGPTVPIGRPKSPDAANQSSATIRPRPTPTMFWRSMPKDYYRSARQVAGAFRFLMAASLVYAMLSVFDLAGAVAVDESMRFTPFAAGVIIFFWVVCAIAFEATYHVIHLAVDVAENSYKQRDYLHELIRRRVDVTEEAGLDE</sequence>
<dbReference type="InterPro" id="IPR025640">
    <property type="entry name" value="GYF_2"/>
</dbReference>
<proteinExistence type="predicted"/>
<feature type="domain" description="GYF" evidence="3">
    <location>
        <begin position="5"/>
        <end position="52"/>
    </location>
</feature>
<keyword evidence="2" id="KW-0472">Membrane</keyword>
<organism evidence="4">
    <name type="scientific">marine sediment metagenome</name>
    <dbReference type="NCBI Taxonomy" id="412755"/>
    <lineage>
        <taxon>unclassified sequences</taxon>
        <taxon>metagenomes</taxon>
        <taxon>ecological metagenomes</taxon>
    </lineage>
</organism>
<accession>A0A0F9MJ96</accession>
<evidence type="ECO:0000256" key="2">
    <source>
        <dbReference type="SAM" id="Phobius"/>
    </source>
</evidence>
<comment type="caution">
    <text evidence="4">The sequence shown here is derived from an EMBL/GenBank/DDBJ whole genome shotgun (WGS) entry which is preliminary data.</text>
</comment>
<keyword evidence="2" id="KW-0812">Transmembrane</keyword>
<feature type="transmembrane region" description="Helical" evidence="2">
    <location>
        <begin position="161"/>
        <end position="180"/>
    </location>
</feature>
<feature type="compositionally biased region" description="Pro residues" evidence="1">
    <location>
        <begin position="74"/>
        <end position="83"/>
    </location>
</feature>
<dbReference type="Pfam" id="PF14237">
    <property type="entry name" value="GYF_2"/>
    <property type="match status" value="1"/>
</dbReference>
<evidence type="ECO:0000256" key="1">
    <source>
        <dbReference type="SAM" id="MobiDB-lite"/>
    </source>
</evidence>
<feature type="region of interest" description="Disordered" evidence="1">
    <location>
        <begin position="66"/>
        <end position="108"/>
    </location>
</feature>